<gene>
    <name evidence="1" type="ORF">NCTC13294_00091</name>
</gene>
<accession>A0A381DWX1</accession>
<dbReference type="EMBL" id="UFUW01000001">
    <property type="protein sequence ID" value="SUX17615.1"/>
    <property type="molecule type" value="Genomic_DNA"/>
</dbReference>
<dbReference type="AlphaFoldDB" id="A0A381DWX1"/>
<organism evidence="1 2">
    <name type="scientific">Cardiobacterium valvarum</name>
    <dbReference type="NCBI Taxonomy" id="194702"/>
    <lineage>
        <taxon>Bacteria</taxon>
        <taxon>Pseudomonadati</taxon>
        <taxon>Pseudomonadota</taxon>
        <taxon>Gammaproteobacteria</taxon>
        <taxon>Cardiobacteriales</taxon>
        <taxon>Cardiobacteriaceae</taxon>
        <taxon>Cardiobacterium</taxon>
    </lineage>
</organism>
<reference evidence="1 2" key="1">
    <citation type="submission" date="2018-06" db="EMBL/GenBank/DDBJ databases">
        <authorList>
            <consortium name="Pathogen Informatics"/>
            <person name="Doyle S."/>
        </authorList>
    </citation>
    <scope>NUCLEOTIDE SEQUENCE [LARGE SCALE GENOMIC DNA]</scope>
    <source>
        <strain evidence="1 2">NCTC13294</strain>
    </source>
</reference>
<sequence>MDRPCVYRASPGFIPLGHRYLPISTPNNPCGPLISSGVINSNNSCADNRLSIPPRSAGAVISRPFFVCRPDSRIRNSHSRCPASLRSLCSRHTCRQPALPHNQQPLANPFSRLLLPALHPVARALQQFAVALYPPAVVVILCRFPRRNFRIRQQYPRRHRLPRRLQPHAVHFCFQRGMPPFAPLGDLGNYVA</sequence>
<dbReference type="Proteomes" id="UP000254572">
    <property type="component" value="Unassembled WGS sequence"/>
</dbReference>
<protein>
    <submittedName>
        <fullName evidence="1">Uncharacterized protein</fullName>
    </submittedName>
</protein>
<proteinExistence type="predicted"/>
<keyword evidence="2" id="KW-1185">Reference proteome</keyword>
<evidence type="ECO:0000313" key="1">
    <source>
        <dbReference type="EMBL" id="SUX17615.1"/>
    </source>
</evidence>
<evidence type="ECO:0000313" key="2">
    <source>
        <dbReference type="Proteomes" id="UP000254572"/>
    </source>
</evidence>
<name>A0A381DWX1_9GAMM</name>